<dbReference type="PANTHER" id="PTHR32309:SF13">
    <property type="entry name" value="FERRIC ENTEROBACTIN TRANSPORT PROTEIN FEPE"/>
    <property type="match status" value="1"/>
</dbReference>
<gene>
    <name evidence="8" type="ORF">LFA_0794</name>
</gene>
<keyword evidence="2" id="KW-1003">Cell membrane</keyword>
<keyword evidence="9" id="KW-1185">Reference proteome</keyword>
<dbReference type="Proteomes" id="UP000032430">
    <property type="component" value="Chromosome I"/>
</dbReference>
<dbReference type="PANTHER" id="PTHR32309">
    <property type="entry name" value="TYROSINE-PROTEIN KINASE"/>
    <property type="match status" value="1"/>
</dbReference>
<evidence type="ECO:0000313" key="8">
    <source>
        <dbReference type="EMBL" id="CEG56241.1"/>
    </source>
</evidence>
<evidence type="ECO:0000313" key="9">
    <source>
        <dbReference type="Proteomes" id="UP000032430"/>
    </source>
</evidence>
<comment type="subcellular location">
    <subcellularLocation>
        <location evidence="1">Cell membrane</location>
        <topology evidence="1">Multi-pass membrane protein</topology>
    </subcellularLocation>
</comment>
<dbReference type="Gene3D" id="3.30.1890.10">
    <property type="entry name" value="FepE-like"/>
    <property type="match status" value="1"/>
</dbReference>
<dbReference type="EMBL" id="LN614827">
    <property type="protein sequence ID" value="CEG56241.1"/>
    <property type="molecule type" value="Genomic_DNA"/>
</dbReference>
<dbReference type="GO" id="GO:0004713">
    <property type="term" value="F:protein tyrosine kinase activity"/>
    <property type="evidence" value="ECO:0007669"/>
    <property type="project" value="TreeGrafter"/>
</dbReference>
<dbReference type="STRING" id="1212491.LFA_0794"/>
<feature type="transmembrane region" description="Helical" evidence="6">
    <location>
        <begin position="32"/>
        <end position="49"/>
    </location>
</feature>
<evidence type="ECO:0000256" key="3">
    <source>
        <dbReference type="ARBA" id="ARBA00022692"/>
    </source>
</evidence>
<name>A0A098G2N0_9GAMM</name>
<feature type="transmembrane region" description="Helical" evidence="6">
    <location>
        <begin position="270"/>
        <end position="293"/>
    </location>
</feature>
<evidence type="ECO:0000256" key="4">
    <source>
        <dbReference type="ARBA" id="ARBA00022989"/>
    </source>
</evidence>
<accession>A0A098G2N0</accession>
<dbReference type="AlphaFoldDB" id="A0A098G2N0"/>
<dbReference type="OrthoDB" id="8113255at2"/>
<keyword evidence="5 6" id="KW-0472">Membrane</keyword>
<evidence type="ECO:0000256" key="1">
    <source>
        <dbReference type="ARBA" id="ARBA00004651"/>
    </source>
</evidence>
<proteinExistence type="predicted"/>
<dbReference type="HOGENOM" id="CLU_060925_1_0_6"/>
<reference evidence="9" key="1">
    <citation type="submission" date="2014-09" db="EMBL/GenBank/DDBJ databases">
        <authorList>
            <person name="Gomez-Valero L."/>
        </authorList>
    </citation>
    <scope>NUCLEOTIDE SEQUENCE [LARGE SCALE GENOMIC DNA]</scope>
    <source>
        <strain evidence="9">ATCC700992</strain>
    </source>
</reference>
<protein>
    <submittedName>
        <fullName evidence="8">Putative O-antigen chain length regulator</fullName>
    </submittedName>
</protein>
<organism evidence="8 9">
    <name type="scientific">Legionella fallonii LLAP-10</name>
    <dbReference type="NCBI Taxonomy" id="1212491"/>
    <lineage>
        <taxon>Bacteria</taxon>
        <taxon>Pseudomonadati</taxon>
        <taxon>Pseudomonadota</taxon>
        <taxon>Gammaproteobacteria</taxon>
        <taxon>Legionellales</taxon>
        <taxon>Legionellaceae</taxon>
        <taxon>Legionella</taxon>
    </lineage>
</organism>
<keyword evidence="4 6" id="KW-1133">Transmembrane helix</keyword>
<evidence type="ECO:0000256" key="2">
    <source>
        <dbReference type="ARBA" id="ARBA00022475"/>
    </source>
</evidence>
<evidence type="ECO:0000256" key="6">
    <source>
        <dbReference type="SAM" id="Phobius"/>
    </source>
</evidence>
<evidence type="ECO:0000256" key="5">
    <source>
        <dbReference type="ARBA" id="ARBA00023136"/>
    </source>
</evidence>
<sequence length="300" mass="34186">MSGNLNSVRDRLFKNNELNLNEFFRIIWNQKWLVSFIMLVSILIGITFIKLSRPIYEAKAIIAPPNLSEVSSFNAGRSMQKYDLLQPFERREIYTIFKENFESQLTRDIFFNSLAVKQNSAKTALINSTKHYTPIVSTGVVEKKLFGKRFVTVRYTDPQMAAELAKRYVAIANQNAFNELLNIIKTQSNTVVNDLQSRIRAAQLVLKEQDKEKNNGLNKDQLLLENARIREMQENIELYKAPQVIETGLLYHLDGEVIVPTAPVSPRKSAILFLSVVLGFILGSGSAVLKAFLTERKNIL</sequence>
<dbReference type="SUPFAM" id="SSF160355">
    <property type="entry name" value="Bacterial polysaccharide co-polymerase-like"/>
    <property type="match status" value="1"/>
</dbReference>
<dbReference type="Pfam" id="PF02706">
    <property type="entry name" value="Wzz"/>
    <property type="match status" value="1"/>
</dbReference>
<keyword evidence="3 6" id="KW-0812">Transmembrane</keyword>
<feature type="domain" description="Polysaccharide chain length determinant N-terminal" evidence="7">
    <location>
        <begin position="16"/>
        <end position="112"/>
    </location>
</feature>
<dbReference type="RefSeq" id="WP_045094947.1">
    <property type="nucleotide sequence ID" value="NZ_LN614827.1"/>
</dbReference>
<dbReference type="GO" id="GO:0005886">
    <property type="term" value="C:plasma membrane"/>
    <property type="evidence" value="ECO:0007669"/>
    <property type="project" value="UniProtKB-SubCell"/>
</dbReference>
<evidence type="ECO:0000259" key="7">
    <source>
        <dbReference type="Pfam" id="PF02706"/>
    </source>
</evidence>
<dbReference type="KEGG" id="lfa:LFA_0794"/>
<dbReference type="InterPro" id="IPR050445">
    <property type="entry name" value="Bact_polysacc_biosynth/exp"/>
</dbReference>
<dbReference type="InterPro" id="IPR003856">
    <property type="entry name" value="LPS_length_determ_N"/>
</dbReference>